<organism evidence="2 3">
    <name type="scientific">Candidatus Dojkabacteria bacterium</name>
    <dbReference type="NCBI Taxonomy" id="2099670"/>
    <lineage>
        <taxon>Bacteria</taxon>
        <taxon>Candidatus Dojkabacteria</taxon>
    </lineage>
</organism>
<dbReference type="Gene3D" id="2.30.30.40">
    <property type="entry name" value="SH3 Domains"/>
    <property type="match status" value="1"/>
</dbReference>
<dbReference type="InterPro" id="IPR003646">
    <property type="entry name" value="SH3-like_bac-type"/>
</dbReference>
<dbReference type="GO" id="GO:0008745">
    <property type="term" value="F:N-acetylmuramoyl-L-alanine amidase activity"/>
    <property type="evidence" value="ECO:0007669"/>
    <property type="project" value="InterPro"/>
</dbReference>
<name>A0A955L1N9_9BACT</name>
<evidence type="ECO:0000259" key="1">
    <source>
        <dbReference type="PROSITE" id="PS51781"/>
    </source>
</evidence>
<feature type="domain" description="SH3b" evidence="1">
    <location>
        <begin position="329"/>
        <end position="398"/>
    </location>
</feature>
<evidence type="ECO:0000313" key="3">
    <source>
        <dbReference type="Proteomes" id="UP000775877"/>
    </source>
</evidence>
<sequence>MALSLCLSFGGLTPIKAQDITYITPEDVNLDITATREDSNFSLPTAIVIAPIYSNAEFTGLTPDEQYRGIYFYTVEMLGFNDIPYHYLVSENGDIYLGNKGRDERKIKIDGIGDNVIVIGYMTNKSSGKFSSDGKSALKTLATVIANQNSISPDNISVQGITFLRDQTSKTVVLEKTDIFGSWQSDVLEISTFAKSQYNPIPKEYNIQINQVITPQASVEPGSQVSVSVDVTNIGEWGIYGDSDSQIIFTKRGDGVSQFFLNNSWVSTTQVPLLGDGEYLLPIENSIFDIELKAPLGVGEVTESFDVYTLGGTKLNIDPVTFTVNLAPTDKKIVEIKSTETGTLNVRSAPSSVATSFTQVSPGQRFFQTDDAGNGWIQIQLNDGQVGWIANWYVNYLN</sequence>
<protein>
    <submittedName>
        <fullName evidence="2">SH3 domain-containing protein</fullName>
    </submittedName>
</protein>
<accession>A0A955L1N9</accession>
<dbReference type="EMBL" id="JAGQLJ010000049">
    <property type="protein sequence ID" value="MCA9381125.1"/>
    <property type="molecule type" value="Genomic_DNA"/>
</dbReference>
<dbReference type="AlphaFoldDB" id="A0A955L1N9"/>
<evidence type="ECO:0000313" key="2">
    <source>
        <dbReference type="EMBL" id="MCA9381125.1"/>
    </source>
</evidence>
<dbReference type="Gene3D" id="3.40.80.10">
    <property type="entry name" value="Peptidoglycan recognition protein-like"/>
    <property type="match status" value="1"/>
</dbReference>
<dbReference type="GO" id="GO:0009253">
    <property type="term" value="P:peptidoglycan catabolic process"/>
    <property type="evidence" value="ECO:0007669"/>
    <property type="project" value="InterPro"/>
</dbReference>
<dbReference type="InterPro" id="IPR036505">
    <property type="entry name" value="Amidase/PGRP_sf"/>
</dbReference>
<proteinExistence type="predicted"/>
<dbReference type="SUPFAM" id="SSF55846">
    <property type="entry name" value="N-acetylmuramoyl-L-alanine amidase-like"/>
    <property type="match status" value="1"/>
</dbReference>
<dbReference type="PROSITE" id="PS51781">
    <property type="entry name" value="SH3B"/>
    <property type="match status" value="1"/>
</dbReference>
<comment type="caution">
    <text evidence="2">The sequence shown here is derived from an EMBL/GenBank/DDBJ whole genome shotgun (WGS) entry which is preliminary data.</text>
</comment>
<reference evidence="2" key="2">
    <citation type="journal article" date="2021" name="Microbiome">
        <title>Successional dynamics and alternative stable states in a saline activated sludge microbial community over 9 years.</title>
        <authorList>
            <person name="Wang Y."/>
            <person name="Ye J."/>
            <person name="Ju F."/>
            <person name="Liu L."/>
            <person name="Boyd J.A."/>
            <person name="Deng Y."/>
            <person name="Parks D.H."/>
            <person name="Jiang X."/>
            <person name="Yin X."/>
            <person name="Woodcroft B.J."/>
            <person name="Tyson G.W."/>
            <person name="Hugenholtz P."/>
            <person name="Polz M.F."/>
            <person name="Zhang T."/>
        </authorList>
    </citation>
    <scope>NUCLEOTIDE SEQUENCE</scope>
    <source>
        <strain evidence="2">HKST-UBA13</strain>
    </source>
</reference>
<dbReference type="Pfam" id="PF08239">
    <property type="entry name" value="SH3_3"/>
    <property type="match status" value="1"/>
</dbReference>
<dbReference type="SMART" id="SM00287">
    <property type="entry name" value="SH3b"/>
    <property type="match status" value="1"/>
</dbReference>
<gene>
    <name evidence="2" type="ORF">KC678_02580</name>
</gene>
<dbReference type="Proteomes" id="UP000775877">
    <property type="component" value="Unassembled WGS sequence"/>
</dbReference>
<reference evidence="2" key="1">
    <citation type="submission" date="2020-04" db="EMBL/GenBank/DDBJ databases">
        <authorList>
            <person name="Zhang T."/>
        </authorList>
    </citation>
    <scope>NUCLEOTIDE SEQUENCE</scope>
    <source>
        <strain evidence="2">HKST-UBA13</strain>
    </source>
</reference>